<organism evidence="1 2">
    <name type="scientific">Clostridium disporicum</name>
    <dbReference type="NCBI Taxonomy" id="84024"/>
    <lineage>
        <taxon>Bacteria</taxon>
        <taxon>Bacillati</taxon>
        <taxon>Bacillota</taxon>
        <taxon>Clostridia</taxon>
        <taxon>Eubacteriales</taxon>
        <taxon>Clostridiaceae</taxon>
        <taxon>Clostridium</taxon>
    </lineage>
</organism>
<gene>
    <name evidence="1" type="ORF">ERS852471_01964</name>
</gene>
<dbReference type="RefSeq" id="WP_055266096.1">
    <property type="nucleotide sequence ID" value="NZ_CABIXQ010000012.1"/>
</dbReference>
<dbReference type="EMBL" id="CYZX01000012">
    <property type="protein sequence ID" value="CUO64868.1"/>
    <property type="molecule type" value="Genomic_DNA"/>
</dbReference>
<dbReference type="Proteomes" id="UP000095594">
    <property type="component" value="Unassembled WGS sequence"/>
</dbReference>
<evidence type="ECO:0000313" key="2">
    <source>
        <dbReference type="Proteomes" id="UP000095594"/>
    </source>
</evidence>
<evidence type="ECO:0008006" key="3">
    <source>
        <dbReference type="Google" id="ProtNLM"/>
    </source>
</evidence>
<dbReference type="Gene3D" id="3.90.550.10">
    <property type="entry name" value="Spore Coat Polysaccharide Biosynthesis Protein SpsA, Chain A"/>
    <property type="match status" value="1"/>
</dbReference>
<accession>A0A174GUV2</accession>
<dbReference type="OrthoDB" id="1063104at2"/>
<proteinExistence type="predicted"/>
<dbReference type="AlphaFoldDB" id="A0A174GUV2"/>
<sequence length="319" mass="36387">MEYSICIRTLGTAGEKYEKLIKSIGNLNIKPKEVIVVIPKGYEIPNIKADNQRIVYSEKGMLLQRIVGYEEAKTEYVLLLDDDIEFEANLIDELNLPIIEGKCSITFPIYKDLLLQGGIRSFISAATLSSVPDKKNKNQFVKIMLSGGSRYNSNLDSSKKYLYSESAPGMCVFARREALIKANLRDELWVDNVGYPLREDAALIYKSFLTNNKIIGVQGINITHLDGGSSENNRNLKAAYANTYNQILFWKRFVYSNSKNKVNKFKSNIAIRYWAVATFIYLTIKVILSRDIELYKKSVSGIKNGFRDIKNKQEEIWQV</sequence>
<dbReference type="SUPFAM" id="SSF53448">
    <property type="entry name" value="Nucleotide-diphospho-sugar transferases"/>
    <property type="match status" value="1"/>
</dbReference>
<dbReference type="InterPro" id="IPR029044">
    <property type="entry name" value="Nucleotide-diphossugar_trans"/>
</dbReference>
<protein>
    <recommendedName>
        <fullName evidence="3">Glycosyltransferase</fullName>
    </recommendedName>
</protein>
<evidence type="ECO:0000313" key="1">
    <source>
        <dbReference type="EMBL" id="CUO64868.1"/>
    </source>
</evidence>
<name>A0A174GUV2_9CLOT</name>
<reference evidence="1 2" key="1">
    <citation type="submission" date="2015-09" db="EMBL/GenBank/DDBJ databases">
        <authorList>
            <consortium name="Pathogen Informatics"/>
        </authorList>
    </citation>
    <scope>NUCLEOTIDE SEQUENCE [LARGE SCALE GENOMIC DNA]</scope>
    <source>
        <strain evidence="1 2">2789STDY5834856</strain>
    </source>
</reference>